<sequence length="468" mass="48315">MLGTQLTVLRDDTPTGLTDALDLVTGLDDALVRGLARVGADDAAALAALAGALAATPLGDRLAEAAAKVTAGSVAEEHLLALAGARCALLGAAHDALLGQLDAALGRTRAPWAPGPVEAVGDGSPARAGVRAWLHEVAVTGWAGLDHELVAAAGAPVEAALAEPHLRRLAVLLDGLAAELRACVPVATMAQPPVRRWADLWARGVLLAQDAAAAAVPTAVEEVSGRLLVLGVDVHEHDTAVQAQLHAILEPADGGPPRLVRSAVGAVKVETIVGPALWRLLDAHPVLLAALAERRSVTVTGLPLRGADLIWHDERVRPGEPADPFASARVLLPAAVATASAPLERHPVGIAEPVLVEGYTVRDDDGTTTFALDGQAIDVAVDRLPSCGPLTPELVVASSACLGLLRWDDGRWLLQPLAVRATVKRRPVDVHTGDWAGGITDPKIAKAEAKAGDAVAVLRERAGRLLRR</sequence>
<dbReference type="EMBL" id="LT607733">
    <property type="protein sequence ID" value="SCG15955.1"/>
    <property type="molecule type" value="Genomic_DNA"/>
</dbReference>
<reference evidence="1 2" key="1">
    <citation type="submission" date="2016-06" db="EMBL/GenBank/DDBJ databases">
        <authorList>
            <person name="Kjaerup R.B."/>
            <person name="Dalgaard T.S."/>
            <person name="Juul-Madsen H.R."/>
        </authorList>
    </citation>
    <scope>NUCLEOTIDE SEQUENCE [LARGE SCALE GENOMIC DNA]</scope>
    <source>
        <strain evidence="1 2">DSM 43913</strain>
    </source>
</reference>
<dbReference type="Proteomes" id="UP000198251">
    <property type="component" value="Chromosome I"/>
</dbReference>
<dbReference type="AlphaFoldDB" id="A0A1C5G7Q2"/>
<evidence type="ECO:0000313" key="2">
    <source>
        <dbReference type="Proteomes" id="UP000198251"/>
    </source>
</evidence>
<gene>
    <name evidence="1" type="ORF">GA0070610_2207</name>
</gene>
<dbReference type="RefSeq" id="WP_088999907.1">
    <property type="nucleotide sequence ID" value="NZ_LT607733.1"/>
</dbReference>
<protein>
    <submittedName>
        <fullName evidence="1">Uncharacterized protein</fullName>
    </submittedName>
</protein>
<organism evidence="1 2">
    <name type="scientific">Micromonospora echinofusca</name>
    <dbReference type="NCBI Taxonomy" id="47858"/>
    <lineage>
        <taxon>Bacteria</taxon>
        <taxon>Bacillati</taxon>
        <taxon>Actinomycetota</taxon>
        <taxon>Actinomycetes</taxon>
        <taxon>Micromonosporales</taxon>
        <taxon>Micromonosporaceae</taxon>
        <taxon>Micromonospora</taxon>
    </lineage>
</organism>
<accession>A0A1C5G7Q2</accession>
<dbReference type="GeneID" id="95802023"/>
<keyword evidence="2" id="KW-1185">Reference proteome</keyword>
<name>A0A1C5G7Q2_MICEH</name>
<evidence type="ECO:0000313" key="1">
    <source>
        <dbReference type="EMBL" id="SCG15955.1"/>
    </source>
</evidence>
<proteinExistence type="predicted"/>